<name>A0A165F069_EXIGL</name>
<evidence type="ECO:0000256" key="3">
    <source>
        <dbReference type="PROSITE-ProRule" id="PRU00339"/>
    </source>
</evidence>
<evidence type="ECO:0000313" key="4">
    <source>
        <dbReference type="EMBL" id="KZV88071.1"/>
    </source>
</evidence>
<evidence type="ECO:0000313" key="5">
    <source>
        <dbReference type="Proteomes" id="UP000077266"/>
    </source>
</evidence>
<dbReference type="OrthoDB" id="2423701at2759"/>
<dbReference type="AlphaFoldDB" id="A0A165F069"/>
<dbReference type="GO" id="GO:0016020">
    <property type="term" value="C:membrane"/>
    <property type="evidence" value="ECO:0007669"/>
    <property type="project" value="TreeGrafter"/>
</dbReference>
<dbReference type="SMART" id="SM00028">
    <property type="entry name" value="TPR"/>
    <property type="match status" value="5"/>
</dbReference>
<dbReference type="InterPro" id="IPR047150">
    <property type="entry name" value="SGT"/>
</dbReference>
<gene>
    <name evidence="4" type="ORF">EXIGLDRAFT_773037</name>
</gene>
<keyword evidence="5" id="KW-1185">Reference proteome</keyword>
<protein>
    <submittedName>
        <fullName evidence="4">Protein prenylyltransferase</fullName>
    </submittedName>
</protein>
<evidence type="ECO:0000256" key="1">
    <source>
        <dbReference type="ARBA" id="ARBA00022737"/>
    </source>
</evidence>
<dbReference type="GO" id="GO:0072380">
    <property type="term" value="C:TRC complex"/>
    <property type="evidence" value="ECO:0007669"/>
    <property type="project" value="TreeGrafter"/>
</dbReference>
<sequence>MSDIVTELKEQGNALFAQKLYQDAFDKYGEALEHASDSAAITTLRGNRAQACLLLQKFDDAKLEATEALVADPKNLKGWNRLARAYLGLRWLDEADAVFRLALRSPAQLLDATVKQALEQGRNDVRANRKPLLPDEFVKSVTQDCATRAVKLKEEGNALVGSSPPDYNGAYTKFTLAIALDPSSAILRCNRAYCGNCMQLFDLAKLDARVAIALDPSYAKAWARLGAALIGTKEFAETNEAFGRALELLNAQPTLSPADAKLKASVEQSIEGIRKQGEFVGVRRDAATHLPNAPWAKARNIVNWNYVNTMSIKESWYSSAFVILSAFDDFDAGVRAMYSLRQQGQYAMGDTTAIESISNALTTDARTFYIDRPDFMDQYGKQLNYEMSAARGFVEATSAESLMRLAKERLAAEGWDNGRESGARIAIATTIRAFFLQAVFHDRGTHDTTAALDLYETIVKFIEMGRREWADVPPKLRGSIFELTFLLGVERVYIEGLCGALKARQSLPNTPDTPGYLPRVKALAEKMIAQVALTDRQVSASLTPDFVLAFSYYPEAIAQYALGFYYSSKWDMHHAPLDYSDLLMAATHYVKSAELFPRDDEFRTEAIYQQLFARFRSGAPLRVTLPLLDELGKSAEETKPIWEYSATSTSVRRDYERLIWFADDLKKAIADGQLNMDSQILPDFLVEK</sequence>
<keyword evidence="4" id="KW-0808">Transferase</keyword>
<dbReference type="PANTHER" id="PTHR45831:SF2">
    <property type="entry name" value="LD24721P"/>
    <property type="match status" value="1"/>
</dbReference>
<keyword evidence="1" id="KW-0677">Repeat</keyword>
<accession>A0A165F069</accession>
<dbReference type="GO" id="GO:0006620">
    <property type="term" value="P:post-translational protein targeting to endoplasmic reticulum membrane"/>
    <property type="evidence" value="ECO:0007669"/>
    <property type="project" value="TreeGrafter"/>
</dbReference>
<dbReference type="EMBL" id="KV426108">
    <property type="protein sequence ID" value="KZV88071.1"/>
    <property type="molecule type" value="Genomic_DNA"/>
</dbReference>
<dbReference type="InterPro" id="IPR011990">
    <property type="entry name" value="TPR-like_helical_dom_sf"/>
</dbReference>
<dbReference type="Proteomes" id="UP000077266">
    <property type="component" value="Unassembled WGS sequence"/>
</dbReference>
<organism evidence="4 5">
    <name type="scientific">Exidia glandulosa HHB12029</name>
    <dbReference type="NCBI Taxonomy" id="1314781"/>
    <lineage>
        <taxon>Eukaryota</taxon>
        <taxon>Fungi</taxon>
        <taxon>Dikarya</taxon>
        <taxon>Basidiomycota</taxon>
        <taxon>Agaricomycotina</taxon>
        <taxon>Agaricomycetes</taxon>
        <taxon>Auriculariales</taxon>
        <taxon>Exidiaceae</taxon>
        <taxon>Exidia</taxon>
    </lineage>
</organism>
<dbReference type="GO" id="GO:0060090">
    <property type="term" value="F:molecular adaptor activity"/>
    <property type="evidence" value="ECO:0007669"/>
    <property type="project" value="TreeGrafter"/>
</dbReference>
<keyword evidence="2 3" id="KW-0802">TPR repeat</keyword>
<dbReference type="PANTHER" id="PTHR45831">
    <property type="entry name" value="LD24721P"/>
    <property type="match status" value="1"/>
</dbReference>
<dbReference type="STRING" id="1314781.A0A165F069"/>
<dbReference type="SUPFAM" id="SSF48452">
    <property type="entry name" value="TPR-like"/>
    <property type="match status" value="2"/>
</dbReference>
<dbReference type="InterPro" id="IPR019734">
    <property type="entry name" value="TPR_rpt"/>
</dbReference>
<reference evidence="4 5" key="1">
    <citation type="journal article" date="2016" name="Mol. Biol. Evol.">
        <title>Comparative Genomics of Early-Diverging Mushroom-Forming Fungi Provides Insights into the Origins of Lignocellulose Decay Capabilities.</title>
        <authorList>
            <person name="Nagy L.G."/>
            <person name="Riley R."/>
            <person name="Tritt A."/>
            <person name="Adam C."/>
            <person name="Daum C."/>
            <person name="Floudas D."/>
            <person name="Sun H."/>
            <person name="Yadav J.S."/>
            <person name="Pangilinan J."/>
            <person name="Larsson K.H."/>
            <person name="Matsuura K."/>
            <person name="Barry K."/>
            <person name="Labutti K."/>
            <person name="Kuo R."/>
            <person name="Ohm R.A."/>
            <person name="Bhattacharya S.S."/>
            <person name="Shirouzu T."/>
            <person name="Yoshinaga Y."/>
            <person name="Martin F.M."/>
            <person name="Grigoriev I.V."/>
            <person name="Hibbett D.S."/>
        </authorList>
    </citation>
    <scope>NUCLEOTIDE SEQUENCE [LARGE SCALE GENOMIC DNA]</scope>
    <source>
        <strain evidence="4 5">HHB12029</strain>
    </source>
</reference>
<feature type="repeat" description="TPR" evidence="3">
    <location>
        <begin position="219"/>
        <end position="252"/>
    </location>
</feature>
<dbReference type="PROSITE" id="PS50005">
    <property type="entry name" value="TPR"/>
    <property type="match status" value="1"/>
</dbReference>
<evidence type="ECO:0000256" key="2">
    <source>
        <dbReference type="ARBA" id="ARBA00022803"/>
    </source>
</evidence>
<dbReference type="InParanoid" id="A0A165F069"/>
<dbReference type="GO" id="GO:0016740">
    <property type="term" value="F:transferase activity"/>
    <property type="evidence" value="ECO:0007669"/>
    <property type="project" value="UniProtKB-KW"/>
</dbReference>
<dbReference type="Gene3D" id="1.25.40.10">
    <property type="entry name" value="Tetratricopeptide repeat domain"/>
    <property type="match status" value="2"/>
</dbReference>
<proteinExistence type="predicted"/>